<dbReference type="InterPro" id="IPR057436">
    <property type="entry name" value="5TMH_Lnb"/>
</dbReference>
<dbReference type="Pfam" id="PF25221">
    <property type="entry name" value="5TMH_Lnb"/>
    <property type="match status" value="1"/>
</dbReference>
<accession>A0A239AKR9</accession>
<dbReference type="InterPro" id="IPR025178">
    <property type="entry name" value="Lnb_N"/>
</dbReference>
<proteinExistence type="predicted"/>
<feature type="domain" description="Lnb N-terminal periplasmic" evidence="2">
    <location>
        <begin position="34"/>
        <end position="186"/>
    </location>
</feature>
<feature type="transmembrane region" description="Helical" evidence="1">
    <location>
        <begin position="287"/>
        <end position="311"/>
    </location>
</feature>
<dbReference type="Pfam" id="PF13387">
    <property type="entry name" value="Lnb_N"/>
    <property type="match status" value="1"/>
</dbReference>
<dbReference type="EMBL" id="FZNS01000013">
    <property type="protein sequence ID" value="SNR96266.1"/>
    <property type="molecule type" value="Genomic_DNA"/>
</dbReference>
<dbReference type="AlphaFoldDB" id="A0A239AKR9"/>
<name>A0A239AKR9_9BACT</name>
<gene>
    <name evidence="4" type="ORF">SAMN06269173_11367</name>
</gene>
<organism evidence="4 5">
    <name type="scientific">Hymenobacter mucosus</name>
    <dbReference type="NCBI Taxonomy" id="1411120"/>
    <lineage>
        <taxon>Bacteria</taxon>
        <taxon>Pseudomonadati</taxon>
        <taxon>Bacteroidota</taxon>
        <taxon>Cytophagia</taxon>
        <taxon>Cytophagales</taxon>
        <taxon>Hymenobacteraceae</taxon>
        <taxon>Hymenobacter</taxon>
    </lineage>
</organism>
<keyword evidence="1" id="KW-1133">Transmembrane helix</keyword>
<evidence type="ECO:0000259" key="2">
    <source>
        <dbReference type="Pfam" id="PF13387"/>
    </source>
</evidence>
<feature type="transmembrane region" description="Helical" evidence="1">
    <location>
        <begin position="341"/>
        <end position="359"/>
    </location>
</feature>
<evidence type="ECO:0000313" key="4">
    <source>
        <dbReference type="EMBL" id="SNR96266.1"/>
    </source>
</evidence>
<dbReference type="Proteomes" id="UP000198310">
    <property type="component" value="Unassembled WGS sequence"/>
</dbReference>
<feature type="transmembrane region" description="Helical" evidence="1">
    <location>
        <begin position="365"/>
        <end position="383"/>
    </location>
</feature>
<reference evidence="5" key="1">
    <citation type="submission" date="2017-06" db="EMBL/GenBank/DDBJ databases">
        <authorList>
            <person name="Varghese N."/>
            <person name="Submissions S."/>
        </authorList>
    </citation>
    <scope>NUCLEOTIDE SEQUENCE [LARGE SCALE GENOMIC DNA]</scope>
    <source>
        <strain evidence="5">DSM 28041</strain>
    </source>
</reference>
<protein>
    <submittedName>
        <fullName evidence="4">Uncharacterized protein</fullName>
    </submittedName>
</protein>
<feature type="domain" description="Lnb-like transmembrane" evidence="3">
    <location>
        <begin position="258"/>
        <end position="375"/>
    </location>
</feature>
<evidence type="ECO:0000256" key="1">
    <source>
        <dbReference type="SAM" id="Phobius"/>
    </source>
</evidence>
<keyword evidence="1" id="KW-0812">Transmembrane</keyword>
<evidence type="ECO:0000259" key="3">
    <source>
        <dbReference type="Pfam" id="PF25221"/>
    </source>
</evidence>
<keyword evidence="1" id="KW-0472">Membrane</keyword>
<sequence>MQWLASCRWWLVWCLVCIGNGISCLAKPVRLSEAATISLITCAPGTETYALFGHSALRVADPVRGLDQVYNYGTFNFQTSHFYWRFLRGDLRYFLSVVPFRNFQRAYEQEGRAVSEQVLALEPREVQRAYSHLESTLHSPAKYYQYQFFADNCSTRLFEVLNASVDTPLRLDSSQVSPAATYRQLLVSYLRPAPWVKLGMNIGLGWPADRATHFRQRLFLPLELQRALAKATRKGRPFVARQHQVVTASSRTASHAAFAPMGLLLGWMAWSLLMWRWTHCPTWLRRLHVQVLFGATALLGGLLTALSLASLHTPVQANYQLLWLLPSHLVLVARPCSWWRTYIVISLALLIIGSLLTLVTGYVQLLPEVGALLALLAGNLLWLRTWGKGSKQEGTNGWEDSFSVVHNTG</sequence>
<keyword evidence="5" id="KW-1185">Reference proteome</keyword>
<feature type="transmembrane region" description="Helical" evidence="1">
    <location>
        <begin position="257"/>
        <end position="275"/>
    </location>
</feature>
<evidence type="ECO:0000313" key="5">
    <source>
        <dbReference type="Proteomes" id="UP000198310"/>
    </source>
</evidence>